<proteinExistence type="predicted"/>
<dbReference type="EMBL" id="CM042042">
    <property type="protein sequence ID" value="KAI3704941.1"/>
    <property type="molecule type" value="Genomic_DNA"/>
</dbReference>
<protein>
    <submittedName>
        <fullName evidence="1">Uncharacterized protein</fullName>
    </submittedName>
</protein>
<reference evidence="1 2" key="2">
    <citation type="journal article" date="2022" name="Mol. Ecol. Resour.">
        <title>The genomes of chicory, endive, great burdock and yacon provide insights into Asteraceae paleo-polyploidization history and plant inulin production.</title>
        <authorList>
            <person name="Fan W."/>
            <person name="Wang S."/>
            <person name="Wang H."/>
            <person name="Wang A."/>
            <person name="Jiang F."/>
            <person name="Liu H."/>
            <person name="Zhao H."/>
            <person name="Xu D."/>
            <person name="Zhang Y."/>
        </authorList>
    </citation>
    <scope>NUCLEOTIDE SEQUENCE [LARGE SCALE GENOMIC DNA]</scope>
    <source>
        <strain evidence="2">cv. Yunnan</strain>
        <tissue evidence="1">Leaves</tissue>
    </source>
</reference>
<evidence type="ECO:0000313" key="2">
    <source>
        <dbReference type="Proteomes" id="UP001056120"/>
    </source>
</evidence>
<dbReference type="Proteomes" id="UP001056120">
    <property type="component" value="Linkage Group LG25"/>
</dbReference>
<organism evidence="1 2">
    <name type="scientific">Smallanthus sonchifolius</name>
    <dbReference type="NCBI Taxonomy" id="185202"/>
    <lineage>
        <taxon>Eukaryota</taxon>
        <taxon>Viridiplantae</taxon>
        <taxon>Streptophyta</taxon>
        <taxon>Embryophyta</taxon>
        <taxon>Tracheophyta</taxon>
        <taxon>Spermatophyta</taxon>
        <taxon>Magnoliopsida</taxon>
        <taxon>eudicotyledons</taxon>
        <taxon>Gunneridae</taxon>
        <taxon>Pentapetalae</taxon>
        <taxon>asterids</taxon>
        <taxon>campanulids</taxon>
        <taxon>Asterales</taxon>
        <taxon>Asteraceae</taxon>
        <taxon>Asteroideae</taxon>
        <taxon>Heliantheae alliance</taxon>
        <taxon>Millerieae</taxon>
        <taxon>Smallanthus</taxon>
    </lineage>
</organism>
<evidence type="ECO:0000313" key="1">
    <source>
        <dbReference type="EMBL" id="KAI3704941.1"/>
    </source>
</evidence>
<keyword evidence="2" id="KW-1185">Reference proteome</keyword>
<name>A0ACB9A5B7_9ASTR</name>
<reference evidence="2" key="1">
    <citation type="journal article" date="2022" name="Mol. Ecol. Resour.">
        <title>The genomes of chicory, endive, great burdock and yacon provide insights into Asteraceae palaeo-polyploidization history and plant inulin production.</title>
        <authorList>
            <person name="Fan W."/>
            <person name="Wang S."/>
            <person name="Wang H."/>
            <person name="Wang A."/>
            <person name="Jiang F."/>
            <person name="Liu H."/>
            <person name="Zhao H."/>
            <person name="Xu D."/>
            <person name="Zhang Y."/>
        </authorList>
    </citation>
    <scope>NUCLEOTIDE SEQUENCE [LARGE SCALE GENOMIC DNA]</scope>
    <source>
        <strain evidence="2">cv. Yunnan</strain>
    </source>
</reference>
<sequence length="806" mass="90017">MEDGMVTELDQLATPSYLVVGLAVNGSRKTKYVVNWALDKFVPEGMLLFKLFFIRPKITRVPTPSELTFQVGSVPNSQVREDVLIAYRKEVEWQTNEKLLPFKNMCARRKVEVEIVQIESDDVVDAIKHEIVINKISKLVIGASSKGMFSRGENLSSRISESIPSFCSVYAISKGKLSSLRPSDSETIGSSKDDDNSSDSSSFTNSSSLASSSRTEWTDQGSTTSYSHSFSSSLPMQRFEALSSINRTLLKRTSFESSGNKFLDICEEGDDATVSNASNPVNSIVSSSRSFSTESNSWTSDQDSISEAPSEISSEVQDNNINFELEKLRVELRHIRGMYAIAQSESLDASRKLSDVQKLQLEESIKLKDIKAKEQEAKSLAEQEKKQHKAAKRLAEYANECIRREAAIKKDEEQKAVQVSREKQKLQHAIAGTSLRYQEFTWEEIVAACSSFPEDLKIGTGGNGTVYKSSFHHTVAAVKVLHSQEAHRTKQFQQELEVLSKIRHPHLLILIGACVDHGCLVYEYMANGSLEERLFRTYDTPPIPWFDRFRITWEVASALVFLHDTKPKSIVHRDLKPANILLDQNLVSKIGDVGLSTMLQYNFSSTSTVYKDTSPAGTLCYIDPEYQRTGLVSPKSDVYALGMVILQLLTARPAIAVTHVVETALENDELASVLDPDAGDWPIDETKELALLGLSCADLRRKDRPDLKTQVLPVLERLKAVAEEAQRSSTPMTRTTPPNHFICPILKDVMVDPCVAADGYTYDRRAIEQWFEESDSSPMTNLPLASRSLTPNYTLLSAIIEWKSTI</sequence>
<gene>
    <name evidence="1" type="ORF">L1987_75171</name>
</gene>
<comment type="caution">
    <text evidence="1">The sequence shown here is derived from an EMBL/GenBank/DDBJ whole genome shotgun (WGS) entry which is preliminary data.</text>
</comment>
<accession>A0ACB9A5B7</accession>